<evidence type="ECO:0000256" key="9">
    <source>
        <dbReference type="PROSITE-ProRule" id="PRU00560"/>
    </source>
</evidence>
<dbReference type="InterPro" id="IPR014016">
    <property type="entry name" value="UvrD-like_ATP-bd"/>
</dbReference>
<name>A0A081C6C5_VECG1</name>
<dbReference type="EMBL" id="DF820472">
    <property type="protein sequence ID" value="GAK60130.1"/>
    <property type="molecule type" value="Genomic_DNA"/>
</dbReference>
<sequence length="877" mass="100713">MKKTVYYVFILLLIVSFISTAEITFAFWPFGNNEGELQKSREQLEKDLELAEKQRLKAEAQLQEQQQAFKQLQEQVQQQKELERQLETLKQQLQTEMQQNEEYQQQIEQLQQRRFSPMWLSLSGLLFIAYRVGVARGTSRKRQTANTPPSTTPSTESSRQKAQTEEFVTPPQPAPEEPSPPPVLRGFSLSPELIQKIKREIPQRTGKTPTDSQWNMILSTSPNTYVVAGAGSGKSTSLILRVLVLNHYLHIPLQQVTVFSFTRESTREFRSKLREVFQAYGKQVSEREATQIVRTFHSKILELARGKFPQATLFEFLAQKNDLGEGGIFESSLNDSQEQYLKELYKELFHSHTEFHDLILSLYHEYLQGQDLGIKSYSEGVLSLAAARDLAVTQAVDGVFDLPGSDNRPTPFPLSKLYQHITFYANAYLPELDQYIVSIPQAALLGERKEMQIHNFPLGSGLSVKKNILLKYSDAHIRFIHHERDLNLLREEITWFQQDGHKFTPVFDYSIEGEITSAVVWETFYAVAMFAESMGLEVQDLHKIAGHDQLSATDTAFIKALMIFWKAFDAKLASDRMFRFHHLFTFLSEKHAENFTRLSRSMLDSMAHILIDEFQDISPEVVSWIRGTVDFSRSRQHPTSLLCVGDDWQSIYGWKGSSPRYFIEYEKEFPAEQTRRVDMMENFRSYQEIIDQAEDILTDVKYKIPKHGKAIRGRAPDPQNTVQIIRTDDENEISVTIRQILRDVHDAATSVLIMARANWVLKRLRAEFRGARNVKILTYHQSKGLEADICILVGDCLYNSTIPLKNLIYELAGCSQTYDEAQTEEALRLAYVAVTRACNRCYWLAVPKAGGAVFRLIHEEEDQDTKGVFHVKAVKAG</sequence>
<evidence type="ECO:0000256" key="12">
    <source>
        <dbReference type="SAM" id="Phobius"/>
    </source>
</evidence>
<keyword evidence="4 9" id="KW-0067">ATP-binding</keyword>
<dbReference type="SUPFAM" id="SSF52540">
    <property type="entry name" value="P-loop containing nucleoside triphosphate hydrolases"/>
    <property type="match status" value="1"/>
</dbReference>
<feature type="transmembrane region" description="Helical" evidence="12">
    <location>
        <begin position="6"/>
        <end position="31"/>
    </location>
</feature>
<dbReference type="Gene3D" id="3.40.50.300">
    <property type="entry name" value="P-loop containing nucleotide triphosphate hydrolases"/>
    <property type="match status" value="3"/>
</dbReference>
<dbReference type="PANTHER" id="PTHR11070">
    <property type="entry name" value="UVRD / RECB / PCRA DNA HELICASE FAMILY MEMBER"/>
    <property type="match status" value="1"/>
</dbReference>
<evidence type="ECO:0000256" key="10">
    <source>
        <dbReference type="SAM" id="Coils"/>
    </source>
</evidence>
<evidence type="ECO:0000256" key="4">
    <source>
        <dbReference type="ARBA" id="ARBA00022840"/>
    </source>
</evidence>
<evidence type="ECO:0000256" key="2">
    <source>
        <dbReference type="ARBA" id="ARBA00022801"/>
    </source>
</evidence>
<dbReference type="GO" id="GO:0005524">
    <property type="term" value="F:ATP binding"/>
    <property type="evidence" value="ECO:0007669"/>
    <property type="project" value="UniProtKB-UniRule"/>
</dbReference>
<keyword evidence="12" id="KW-1133">Transmembrane helix</keyword>
<dbReference type="GO" id="GO:0016887">
    <property type="term" value="F:ATP hydrolysis activity"/>
    <property type="evidence" value="ECO:0007669"/>
    <property type="project" value="RHEA"/>
</dbReference>
<evidence type="ECO:0000256" key="1">
    <source>
        <dbReference type="ARBA" id="ARBA00022741"/>
    </source>
</evidence>
<dbReference type="InterPro" id="IPR014017">
    <property type="entry name" value="DNA_helicase_UvrD-like_C"/>
</dbReference>
<evidence type="ECO:0000256" key="8">
    <source>
        <dbReference type="ARBA" id="ARBA00048988"/>
    </source>
</evidence>
<gene>
    <name evidence="14" type="ORF">U27_00021</name>
</gene>
<dbReference type="GO" id="GO:0005829">
    <property type="term" value="C:cytosol"/>
    <property type="evidence" value="ECO:0007669"/>
    <property type="project" value="TreeGrafter"/>
</dbReference>
<evidence type="ECO:0000256" key="3">
    <source>
        <dbReference type="ARBA" id="ARBA00022806"/>
    </source>
</evidence>
<dbReference type="PROSITE" id="PS51198">
    <property type="entry name" value="UVRD_HELICASE_ATP_BIND"/>
    <property type="match status" value="1"/>
</dbReference>
<feature type="domain" description="UvrD-like helicase ATP-binding" evidence="13">
    <location>
        <begin position="207"/>
        <end position="686"/>
    </location>
</feature>
<feature type="compositionally biased region" description="Pro residues" evidence="11">
    <location>
        <begin position="170"/>
        <end position="183"/>
    </location>
</feature>
<dbReference type="EC" id="5.6.2.4" evidence="7"/>
<dbReference type="InterPro" id="IPR000212">
    <property type="entry name" value="DNA_helicase_UvrD/REP"/>
</dbReference>
<keyword evidence="2 9" id="KW-0378">Hydrolase</keyword>
<keyword evidence="5" id="KW-0413">Isomerase</keyword>
<evidence type="ECO:0000256" key="6">
    <source>
        <dbReference type="ARBA" id="ARBA00034617"/>
    </source>
</evidence>
<keyword evidence="12" id="KW-0812">Transmembrane</keyword>
<evidence type="ECO:0000313" key="14">
    <source>
        <dbReference type="EMBL" id="GAK60130.1"/>
    </source>
</evidence>
<dbReference type="Proteomes" id="UP000030661">
    <property type="component" value="Unassembled WGS sequence"/>
</dbReference>
<comment type="catalytic activity">
    <reaction evidence="6">
        <text>Couples ATP hydrolysis with the unwinding of duplex DNA by translocating in the 3'-5' direction.</text>
        <dbReference type="EC" id="5.6.2.4"/>
    </reaction>
</comment>
<dbReference type="Pfam" id="PF13361">
    <property type="entry name" value="UvrD_C"/>
    <property type="match status" value="1"/>
</dbReference>
<evidence type="ECO:0000259" key="13">
    <source>
        <dbReference type="PROSITE" id="PS51198"/>
    </source>
</evidence>
<dbReference type="STRING" id="1499967.U27_00021"/>
<dbReference type="AlphaFoldDB" id="A0A081C6C5"/>
<dbReference type="GO" id="GO:0043138">
    <property type="term" value="F:3'-5' DNA helicase activity"/>
    <property type="evidence" value="ECO:0007669"/>
    <property type="project" value="UniProtKB-EC"/>
</dbReference>
<keyword evidence="12" id="KW-0472">Membrane</keyword>
<dbReference type="Pfam" id="PF00580">
    <property type="entry name" value="UvrD-helicase"/>
    <property type="match status" value="1"/>
</dbReference>
<evidence type="ECO:0000256" key="11">
    <source>
        <dbReference type="SAM" id="MobiDB-lite"/>
    </source>
</evidence>
<organism evidence="14 15">
    <name type="scientific">Vecturithrix granuli</name>
    <dbReference type="NCBI Taxonomy" id="1499967"/>
    <lineage>
        <taxon>Bacteria</taxon>
        <taxon>Candidatus Moduliflexota</taxon>
        <taxon>Candidatus Vecturitrichia</taxon>
        <taxon>Candidatus Vecturitrichales</taxon>
        <taxon>Candidatus Vecturitrichaceae</taxon>
        <taxon>Candidatus Vecturithrix</taxon>
    </lineage>
</organism>
<dbReference type="GO" id="GO:0000725">
    <property type="term" value="P:recombinational repair"/>
    <property type="evidence" value="ECO:0007669"/>
    <property type="project" value="TreeGrafter"/>
</dbReference>
<keyword evidence="1 9" id="KW-0547">Nucleotide-binding</keyword>
<feature type="coiled-coil region" evidence="10">
    <location>
        <begin position="34"/>
        <end position="113"/>
    </location>
</feature>
<keyword evidence="15" id="KW-1185">Reference proteome</keyword>
<keyword evidence="3 9" id="KW-0347">Helicase</keyword>
<feature type="region of interest" description="Disordered" evidence="11">
    <location>
        <begin position="137"/>
        <end position="186"/>
    </location>
</feature>
<evidence type="ECO:0000256" key="5">
    <source>
        <dbReference type="ARBA" id="ARBA00023235"/>
    </source>
</evidence>
<feature type="binding site" evidence="9">
    <location>
        <begin position="228"/>
        <end position="235"/>
    </location>
    <ligand>
        <name>ATP</name>
        <dbReference type="ChEBI" id="CHEBI:30616"/>
    </ligand>
</feature>
<protein>
    <recommendedName>
        <fullName evidence="7">DNA 3'-5' helicase</fullName>
        <ecNumber evidence="7">5.6.2.4</ecNumber>
    </recommendedName>
</protein>
<accession>A0A081C6C5</accession>
<dbReference type="eggNOG" id="COG0210">
    <property type="taxonomic scope" value="Bacteria"/>
</dbReference>
<comment type="catalytic activity">
    <reaction evidence="8">
        <text>ATP + H2O = ADP + phosphate + H(+)</text>
        <dbReference type="Rhea" id="RHEA:13065"/>
        <dbReference type="ChEBI" id="CHEBI:15377"/>
        <dbReference type="ChEBI" id="CHEBI:15378"/>
        <dbReference type="ChEBI" id="CHEBI:30616"/>
        <dbReference type="ChEBI" id="CHEBI:43474"/>
        <dbReference type="ChEBI" id="CHEBI:456216"/>
        <dbReference type="EC" id="5.6.2.4"/>
    </reaction>
</comment>
<evidence type="ECO:0000256" key="7">
    <source>
        <dbReference type="ARBA" id="ARBA00034808"/>
    </source>
</evidence>
<feature type="compositionally biased region" description="Low complexity" evidence="11">
    <location>
        <begin position="147"/>
        <end position="157"/>
    </location>
</feature>
<evidence type="ECO:0000313" key="15">
    <source>
        <dbReference type="Proteomes" id="UP000030661"/>
    </source>
</evidence>
<dbReference type="PANTHER" id="PTHR11070:SF63">
    <property type="entry name" value="DNA HELICASE IV"/>
    <property type="match status" value="1"/>
</dbReference>
<keyword evidence="10" id="KW-0175">Coiled coil</keyword>
<dbReference type="GO" id="GO:0003677">
    <property type="term" value="F:DNA binding"/>
    <property type="evidence" value="ECO:0007669"/>
    <property type="project" value="InterPro"/>
</dbReference>
<dbReference type="InterPro" id="IPR027417">
    <property type="entry name" value="P-loop_NTPase"/>
</dbReference>
<dbReference type="HOGENOM" id="CLU_015926_0_0_0"/>
<proteinExistence type="predicted"/>
<reference evidence="14 15" key="1">
    <citation type="journal article" date="2015" name="PeerJ">
        <title>First genomic representation of candidate bacterial phylum KSB3 points to enhanced environmental sensing as a trigger of wastewater bulking.</title>
        <authorList>
            <person name="Sekiguchi Y."/>
            <person name="Ohashi A."/>
            <person name="Parks D.H."/>
            <person name="Yamauchi T."/>
            <person name="Tyson G.W."/>
            <person name="Hugenholtz P."/>
        </authorList>
    </citation>
    <scope>NUCLEOTIDE SEQUENCE [LARGE SCALE GENOMIC DNA]</scope>
</reference>